<dbReference type="SUPFAM" id="SSF56112">
    <property type="entry name" value="Protein kinase-like (PK-like)"/>
    <property type="match status" value="1"/>
</dbReference>
<evidence type="ECO:0000256" key="6">
    <source>
        <dbReference type="PROSITE-ProRule" id="PRU10141"/>
    </source>
</evidence>
<evidence type="ECO:0000313" key="10">
    <source>
        <dbReference type="EMBL" id="KAI0488032.1"/>
    </source>
</evidence>
<feature type="transmembrane region" description="Helical" evidence="8">
    <location>
        <begin position="555"/>
        <end position="574"/>
    </location>
</feature>
<evidence type="ECO:0000256" key="7">
    <source>
        <dbReference type="SAM" id="MobiDB-lite"/>
    </source>
</evidence>
<proteinExistence type="predicted"/>
<feature type="domain" description="Protein kinase" evidence="9">
    <location>
        <begin position="794"/>
        <end position="1070"/>
    </location>
</feature>
<dbReference type="InterPro" id="IPR001245">
    <property type="entry name" value="Ser-Thr/Tyr_kinase_cat_dom"/>
</dbReference>
<feature type="region of interest" description="Disordered" evidence="7">
    <location>
        <begin position="100"/>
        <end position="451"/>
    </location>
</feature>
<keyword evidence="4" id="KW-0418">Kinase</keyword>
<keyword evidence="11" id="KW-1185">Reference proteome</keyword>
<dbReference type="InterPro" id="IPR057597">
    <property type="entry name" value="ALE2_N"/>
</dbReference>
<feature type="compositionally biased region" description="Pro residues" evidence="7">
    <location>
        <begin position="117"/>
        <end position="127"/>
    </location>
</feature>
<gene>
    <name evidence="10" type="ORF">KFK09_027856</name>
</gene>
<dbReference type="FunFam" id="1.10.510.10:FF:000051">
    <property type="entry name" value="Receptor-like serine/threonine-protein kinase ALE2"/>
    <property type="match status" value="1"/>
</dbReference>
<comment type="caution">
    <text evidence="10">The sequence shown here is derived from an EMBL/GenBank/DDBJ whole genome shotgun (WGS) entry which is preliminary data.</text>
</comment>
<evidence type="ECO:0000313" key="11">
    <source>
        <dbReference type="Proteomes" id="UP000829196"/>
    </source>
</evidence>
<dbReference type="InterPro" id="IPR017441">
    <property type="entry name" value="Protein_kinase_ATP_BS"/>
</dbReference>
<dbReference type="PANTHER" id="PTHR47989:SF45">
    <property type="entry name" value="OS01G0709500 PROTEIN"/>
    <property type="match status" value="1"/>
</dbReference>
<dbReference type="GO" id="GO:0004674">
    <property type="term" value="F:protein serine/threonine kinase activity"/>
    <property type="evidence" value="ECO:0007669"/>
    <property type="project" value="UniProtKB-KW"/>
</dbReference>
<keyword evidence="5 6" id="KW-0067">ATP-binding</keyword>
<dbReference type="GO" id="GO:0005524">
    <property type="term" value="F:ATP binding"/>
    <property type="evidence" value="ECO:0007669"/>
    <property type="project" value="UniProtKB-UniRule"/>
</dbReference>
<protein>
    <recommendedName>
        <fullName evidence="9">Protein kinase domain-containing protein</fullName>
    </recommendedName>
</protein>
<evidence type="ECO:0000256" key="1">
    <source>
        <dbReference type="ARBA" id="ARBA00022527"/>
    </source>
</evidence>
<evidence type="ECO:0000256" key="2">
    <source>
        <dbReference type="ARBA" id="ARBA00022679"/>
    </source>
</evidence>
<dbReference type="PANTHER" id="PTHR47989">
    <property type="entry name" value="OS01G0750732 PROTEIN"/>
    <property type="match status" value="1"/>
</dbReference>
<feature type="binding site" evidence="6">
    <location>
        <position position="822"/>
    </location>
    <ligand>
        <name>ATP</name>
        <dbReference type="ChEBI" id="CHEBI:30616"/>
    </ligand>
</feature>
<dbReference type="InterPro" id="IPR011009">
    <property type="entry name" value="Kinase-like_dom_sf"/>
</dbReference>
<evidence type="ECO:0000256" key="4">
    <source>
        <dbReference type="ARBA" id="ARBA00022777"/>
    </source>
</evidence>
<keyword evidence="8" id="KW-0472">Membrane</keyword>
<dbReference type="Gene3D" id="3.30.200.20">
    <property type="entry name" value="Phosphorylase Kinase, domain 1"/>
    <property type="match status" value="1"/>
</dbReference>
<feature type="compositionally biased region" description="Polar residues" evidence="7">
    <location>
        <begin position="178"/>
        <end position="209"/>
    </location>
</feature>
<dbReference type="OrthoDB" id="1901798at2759"/>
<dbReference type="Gene3D" id="1.10.510.10">
    <property type="entry name" value="Transferase(Phosphotransferase) domain 1"/>
    <property type="match status" value="1"/>
</dbReference>
<dbReference type="Proteomes" id="UP000829196">
    <property type="component" value="Unassembled WGS sequence"/>
</dbReference>
<feature type="compositionally biased region" description="Polar residues" evidence="7">
    <location>
        <begin position="289"/>
        <end position="299"/>
    </location>
</feature>
<dbReference type="FunFam" id="3.30.200.20:FF:000146">
    <property type="entry name" value="receptor-like serine/threonine-protein kinase ALE2"/>
    <property type="match status" value="1"/>
</dbReference>
<dbReference type="Pfam" id="PF07714">
    <property type="entry name" value="PK_Tyr_Ser-Thr"/>
    <property type="match status" value="1"/>
</dbReference>
<dbReference type="PROSITE" id="PS50011">
    <property type="entry name" value="PROTEIN_KINASE_DOM"/>
    <property type="match status" value="1"/>
</dbReference>
<keyword evidence="8" id="KW-0812">Transmembrane</keyword>
<evidence type="ECO:0000259" key="9">
    <source>
        <dbReference type="PROSITE" id="PS50011"/>
    </source>
</evidence>
<reference evidence="10" key="1">
    <citation type="journal article" date="2022" name="Front. Genet.">
        <title>Chromosome-Scale Assembly of the Dendrobium nobile Genome Provides Insights Into the Molecular Mechanism of the Biosynthesis of the Medicinal Active Ingredient of Dendrobium.</title>
        <authorList>
            <person name="Xu Q."/>
            <person name="Niu S.-C."/>
            <person name="Li K.-L."/>
            <person name="Zheng P.-J."/>
            <person name="Zhang X.-J."/>
            <person name="Jia Y."/>
            <person name="Liu Y."/>
            <person name="Niu Y.-X."/>
            <person name="Yu L.-H."/>
            <person name="Chen D.-F."/>
            <person name="Zhang G.-Q."/>
        </authorList>
    </citation>
    <scope>NUCLEOTIDE SEQUENCE</scope>
    <source>
        <tissue evidence="10">Leaf</tissue>
    </source>
</reference>
<dbReference type="InterPro" id="IPR008271">
    <property type="entry name" value="Ser/Thr_kinase_AS"/>
</dbReference>
<accession>A0A8T3A1U7</accession>
<name>A0A8T3A1U7_DENNO</name>
<dbReference type="CDD" id="cd14066">
    <property type="entry name" value="STKc_IRAK"/>
    <property type="match status" value="1"/>
</dbReference>
<feature type="compositionally biased region" description="Low complexity" evidence="7">
    <location>
        <begin position="155"/>
        <end position="167"/>
    </location>
</feature>
<keyword evidence="1" id="KW-0723">Serine/threonine-protein kinase</keyword>
<evidence type="ECO:0000256" key="8">
    <source>
        <dbReference type="SAM" id="Phobius"/>
    </source>
</evidence>
<keyword evidence="2" id="KW-0808">Transferase</keyword>
<dbReference type="SMR" id="A0A8T3A1U7"/>
<dbReference type="PROSITE" id="PS00108">
    <property type="entry name" value="PROTEIN_KINASE_ST"/>
    <property type="match status" value="1"/>
</dbReference>
<sequence>MEWRESDLVRCVLRCLVFYLGICGIAGLGASPPDISLYPYNQMISSAPPYSERSRGIYAPSPLIVPIGPVGNASVTPSSRSEAVSPIIQEIVPSVQLTPSPLTEVSPQIPHLTGSVPNPPSMLPPNPMAFAPNIHAAAPFITSSPPAPAKEHKSPGSVSPPQGSQAPNIFHNPGHDLSPSSVNPPSTQVRSGTPISETPGKPSNGSPTTLPHAAAPSPTIVPLSPPDLLPNVPRIAPSMIHPPGAKGFNGPMISPAASPSTGKSSHLSPSNNSQFNGSTPIISPLPHDSNFTHAPSSSHLHPPEGRITKSPQPAPAMSVPGHKGGKRGGTPESAPFSPYPSLPPSPSASLHPPSTSNHLAPIPKDKSNPGLRPVVSPAPLHQFPPFPRNKGRATPPIYIGGPVISPALVNHPPTDVPKNGRRHNASPPNVEGPEVNPGPSQPPIPSWNNKRPFAPSPYVEGPIVNHAPLHPPIEIPERPYFPPDHAPISYPNGPIYHPTPSPRYFRGKSPSQLPQPIRSLPPPPPNLNCGPITCQEPLANPLPGAPCTCVQPIKVGLRLGVALYTFFPLVSEFAQEIASGIFVKQSQVRIMGANAASEDTEKAVVLIDLVPLGKEFDYTTAFLTYEKFWHKQVAIQASYFGDYEVLYVLYPGLPPSPPTAPAYINVEGGAYGNANNARGIRPLGVDVRKQKGKRKPRGSLIAVIVLSSVISLVLIVGAAWFLFLRHREHSDLPAPSSQSLQTPFAKLSAGRAVPVTTGSRPNSTSASFSSNLATYTGSAKTFSLVEIEKATNKFDDSRIVGEGGFGRVYKGALEDGTRVAVKVLKRDDQQGEREFLAEVEMLGRLHHRNLVKLIGICTEENTRCLVYELIPNGSVESHLHGVDKDISPLDWNARMKIALGAARGLAYLHEDSNPRVIHRDFKSSNILLEHDYTPKVSDFGLARAALDEQNEHISTRVMGTFGYVAPEYAMTGHLLVKSDVYSYGVVLIELLTGRKPVDMLQPPGQENLVSWARPLLTKVGGLDKIIDPTLGTNYPQDSIAKVAAIASMCVEPEVSYRPFMGEVVQALKLVCNESDEFRHSESFSNEGSSAVDTDTRINIGLCQGPERGISQSDLFYPSAGYGEGASGLFQIHSSSGPLRTGRSRHFFQRIRELASRSASEHRSVHRFRSRSEHSEGWP</sequence>
<dbReference type="Pfam" id="PF23180">
    <property type="entry name" value="ALE2_N"/>
    <property type="match status" value="1"/>
</dbReference>
<evidence type="ECO:0000256" key="3">
    <source>
        <dbReference type="ARBA" id="ARBA00022741"/>
    </source>
</evidence>
<feature type="transmembrane region" description="Helical" evidence="8">
    <location>
        <begin position="698"/>
        <end position="723"/>
    </location>
</feature>
<feature type="compositionally biased region" description="Pro residues" evidence="7">
    <location>
        <begin position="337"/>
        <end position="346"/>
    </location>
</feature>
<dbReference type="InterPro" id="IPR000719">
    <property type="entry name" value="Prot_kinase_dom"/>
</dbReference>
<dbReference type="AlphaFoldDB" id="A0A8T3A1U7"/>
<organism evidence="10 11">
    <name type="scientific">Dendrobium nobile</name>
    <name type="common">Orchid</name>
    <dbReference type="NCBI Taxonomy" id="94219"/>
    <lineage>
        <taxon>Eukaryota</taxon>
        <taxon>Viridiplantae</taxon>
        <taxon>Streptophyta</taxon>
        <taxon>Embryophyta</taxon>
        <taxon>Tracheophyta</taxon>
        <taxon>Spermatophyta</taxon>
        <taxon>Magnoliopsida</taxon>
        <taxon>Liliopsida</taxon>
        <taxon>Asparagales</taxon>
        <taxon>Orchidaceae</taxon>
        <taxon>Epidendroideae</taxon>
        <taxon>Malaxideae</taxon>
        <taxon>Dendrobiinae</taxon>
        <taxon>Dendrobium</taxon>
    </lineage>
</organism>
<keyword evidence="3 6" id="KW-0547">Nucleotide-binding</keyword>
<dbReference type="PROSITE" id="PS00107">
    <property type="entry name" value="PROTEIN_KINASE_ATP"/>
    <property type="match status" value="1"/>
</dbReference>
<keyword evidence="8" id="KW-1133">Transmembrane helix</keyword>
<dbReference type="EMBL" id="JAGYWB010000019">
    <property type="protein sequence ID" value="KAI0488032.1"/>
    <property type="molecule type" value="Genomic_DNA"/>
</dbReference>
<feature type="compositionally biased region" description="Low complexity" evidence="7">
    <location>
        <begin position="347"/>
        <end position="356"/>
    </location>
</feature>
<feature type="compositionally biased region" description="Polar residues" evidence="7">
    <location>
        <begin position="257"/>
        <end position="281"/>
    </location>
</feature>
<feature type="transmembrane region" description="Helical" evidence="8">
    <location>
        <begin position="12"/>
        <end position="30"/>
    </location>
</feature>
<evidence type="ECO:0000256" key="5">
    <source>
        <dbReference type="ARBA" id="ARBA00022840"/>
    </source>
</evidence>